<feature type="domain" description="DUF3857" evidence="2">
    <location>
        <begin position="57"/>
        <end position="216"/>
    </location>
</feature>
<organism evidence="3 4">
    <name type="scientific">Asprobacillus argus</name>
    <dbReference type="NCBI Taxonomy" id="3076534"/>
    <lineage>
        <taxon>Bacteria</taxon>
        <taxon>Pseudomonadati</taxon>
        <taxon>Bacteroidota</taxon>
        <taxon>Flavobacteriia</taxon>
        <taxon>Flavobacteriales</taxon>
        <taxon>Flavobacteriaceae</taxon>
        <taxon>Asprobacillus</taxon>
    </lineage>
</organism>
<sequence length="637" mass="73059">MKFYTTYVTAIFVCISTFVFAQETQVAAFLIPQELKEDANAVIRNESTIVTISAVDEMTVKVSKTITILNKLGNDYIGASVGYDDDTKILSVNAEIYDAFGTRIKKFRKKDFLDFSAVSGGTLYSDNRVKELQYTPTKYPYTVKFNYEYRTSSTGFIPSWYPIHGYYLGVEKSVYRIMNPSKVELRQKENNFEGFAIENRSTIGLISYEMKNQKPVEYERSTKYRFNIFPFLKVAPNDFTLKGVQGKASNWKEFGQWVNAKLLKGADQLDPATISKVKGMVSHTDDPIEKAKIVYEYMQNKTRYISVQIGIGGWKPIAANQVDKVGYGDCKGLTNYTKALLDVVGVKSYYTIVYASRKRNIDKDFTSLQGNHAILNIPNDGEDIWLECTSQTKPFGFLGDFTDDRDVLVITPEGGVIKHTPAYLNEANLQHMKAEIQLDVMGNAKGTVNIVSKGIKYDTKYRIESFSKKDKEKYYKTNFWDYNNNLNIASIDIKNNKDSIVFLEKVTVAIENYASVQQGAYLFRVNMFNKNGYVPKRYRKRNNPLKVSRGYKDIDEFTIKLPEGYQLEAKPTDIVLEKKFGVYKVNFTKVDDSTIIYKRELFIKAGTYPKEDYKPYRSFRKKIAKYDGLRLSLIKKT</sequence>
<dbReference type="RefSeq" id="WP_349241676.1">
    <property type="nucleotide sequence ID" value="NZ_JAVTTO010000003.1"/>
</dbReference>
<feature type="signal peptide" evidence="1">
    <location>
        <begin position="1"/>
        <end position="21"/>
    </location>
</feature>
<dbReference type="Pfam" id="PF12969">
    <property type="entry name" value="DUF3857"/>
    <property type="match status" value="1"/>
</dbReference>
<evidence type="ECO:0000313" key="4">
    <source>
        <dbReference type="Proteomes" id="UP001257277"/>
    </source>
</evidence>
<evidence type="ECO:0000256" key="1">
    <source>
        <dbReference type="SAM" id="SignalP"/>
    </source>
</evidence>
<proteinExistence type="predicted"/>
<dbReference type="Gene3D" id="2.60.120.1130">
    <property type="match status" value="1"/>
</dbReference>
<keyword evidence="1" id="KW-0732">Signal</keyword>
<comment type="caution">
    <text evidence="3">The sequence shown here is derived from an EMBL/GenBank/DDBJ whole genome shotgun (WGS) entry which is preliminary data.</text>
</comment>
<protein>
    <submittedName>
        <fullName evidence="3">DUF3857 domain-containing protein</fullName>
    </submittedName>
</protein>
<dbReference type="InterPro" id="IPR024618">
    <property type="entry name" value="DUF3857"/>
</dbReference>
<evidence type="ECO:0000313" key="3">
    <source>
        <dbReference type="EMBL" id="MDT7832416.1"/>
    </source>
</evidence>
<accession>A0ABU3LF95</accession>
<dbReference type="Gene3D" id="2.60.40.3140">
    <property type="match status" value="1"/>
</dbReference>
<dbReference type="EMBL" id="JAVTTO010000003">
    <property type="protein sequence ID" value="MDT7832416.1"/>
    <property type="molecule type" value="Genomic_DNA"/>
</dbReference>
<evidence type="ECO:0000259" key="2">
    <source>
        <dbReference type="Pfam" id="PF12969"/>
    </source>
</evidence>
<dbReference type="SUPFAM" id="SSF54001">
    <property type="entry name" value="Cysteine proteinases"/>
    <property type="match status" value="1"/>
</dbReference>
<name>A0ABU3LF95_9FLAO</name>
<gene>
    <name evidence="3" type="ORF">RQM59_08495</name>
</gene>
<dbReference type="Gene3D" id="3.10.620.30">
    <property type="match status" value="1"/>
</dbReference>
<reference evidence="3 4" key="1">
    <citation type="submission" date="2023-09" db="EMBL/GenBank/DDBJ databases">
        <title>Novel taxa isolated from Blanes Bay.</title>
        <authorList>
            <person name="Rey-Velasco X."/>
            <person name="Lucena T."/>
        </authorList>
    </citation>
    <scope>NUCLEOTIDE SEQUENCE [LARGE SCALE GENOMIC DNA]</scope>
    <source>
        <strain evidence="3 4">S356</strain>
    </source>
</reference>
<dbReference type="InterPro" id="IPR038765">
    <property type="entry name" value="Papain-like_cys_pep_sf"/>
</dbReference>
<dbReference type="Proteomes" id="UP001257277">
    <property type="component" value="Unassembled WGS sequence"/>
</dbReference>
<feature type="chain" id="PRO_5046432825" evidence="1">
    <location>
        <begin position="22"/>
        <end position="637"/>
    </location>
</feature>
<keyword evidence="4" id="KW-1185">Reference proteome</keyword>